<dbReference type="InterPro" id="IPR013783">
    <property type="entry name" value="Ig-like_fold"/>
</dbReference>
<feature type="compositionally biased region" description="Low complexity" evidence="4">
    <location>
        <begin position="3357"/>
        <end position="3370"/>
    </location>
</feature>
<feature type="domain" description="DUF11" evidence="6">
    <location>
        <begin position="1070"/>
        <end position="1180"/>
    </location>
</feature>
<dbReference type="InterPro" id="IPR044023">
    <property type="entry name" value="Ig_7"/>
</dbReference>
<feature type="domain" description="DUF11" evidence="6">
    <location>
        <begin position="938"/>
        <end position="1042"/>
    </location>
</feature>
<gene>
    <name evidence="9" type="ordered locus">Emtol_2597</name>
</gene>
<dbReference type="Gene3D" id="2.60.40.10">
    <property type="entry name" value="Immunoglobulins"/>
    <property type="match status" value="5"/>
</dbReference>
<evidence type="ECO:0000313" key="9">
    <source>
        <dbReference type="EMBL" id="AFK03733.1"/>
    </source>
</evidence>
<dbReference type="NCBIfam" id="TIGR01451">
    <property type="entry name" value="B_ant_repeat"/>
    <property type="match status" value="4"/>
</dbReference>
<evidence type="ECO:0000256" key="2">
    <source>
        <dbReference type="ARBA" id="ARBA00022525"/>
    </source>
</evidence>
<evidence type="ECO:0000256" key="3">
    <source>
        <dbReference type="ARBA" id="ARBA00022729"/>
    </source>
</evidence>
<feature type="region of interest" description="Disordered" evidence="4">
    <location>
        <begin position="459"/>
        <end position="478"/>
    </location>
</feature>
<dbReference type="InterPro" id="IPR033764">
    <property type="entry name" value="Sdr_B"/>
</dbReference>
<comment type="subcellular location">
    <subcellularLocation>
        <location evidence="1">Secreted</location>
    </subcellularLocation>
</comment>
<dbReference type="SUPFAM" id="SSF117074">
    <property type="entry name" value="Hypothetical protein PA1324"/>
    <property type="match status" value="3"/>
</dbReference>
<keyword evidence="5" id="KW-1133">Transmembrane helix</keyword>
<feature type="domain" description="DUF11" evidence="6">
    <location>
        <begin position="174"/>
        <end position="290"/>
    </location>
</feature>
<keyword evidence="2" id="KW-0964">Secreted</keyword>
<proteinExistence type="predicted"/>
<evidence type="ECO:0000256" key="5">
    <source>
        <dbReference type="SAM" id="Phobius"/>
    </source>
</evidence>
<dbReference type="Pfam" id="PF19081">
    <property type="entry name" value="Ig_7"/>
    <property type="match status" value="1"/>
</dbReference>
<feature type="transmembrane region" description="Helical" evidence="5">
    <location>
        <begin position="154"/>
        <end position="173"/>
    </location>
</feature>
<keyword evidence="5" id="KW-0472">Membrane</keyword>
<feature type="region of interest" description="Disordered" evidence="4">
    <location>
        <begin position="1034"/>
        <end position="1055"/>
    </location>
</feature>
<dbReference type="Proteomes" id="UP000002875">
    <property type="component" value="Chromosome"/>
</dbReference>
<keyword evidence="5" id="KW-0812">Transmembrane</keyword>
<evidence type="ECO:0000259" key="8">
    <source>
        <dbReference type="Pfam" id="PF19081"/>
    </source>
</evidence>
<evidence type="ECO:0000313" key="10">
    <source>
        <dbReference type="Proteomes" id="UP000002875"/>
    </source>
</evidence>
<feature type="compositionally biased region" description="Polar residues" evidence="4">
    <location>
        <begin position="1167"/>
        <end position="1182"/>
    </location>
</feature>
<dbReference type="InterPro" id="IPR026341">
    <property type="entry name" value="T9SS_type_B"/>
</dbReference>
<dbReference type="InterPro" id="IPR047589">
    <property type="entry name" value="DUF11_rpt"/>
</dbReference>
<dbReference type="InterPro" id="IPR051172">
    <property type="entry name" value="Chlamydia_OmcB"/>
</dbReference>
<feature type="domain" description="DUF11" evidence="6">
    <location>
        <begin position="2449"/>
        <end position="2564"/>
    </location>
</feature>
<dbReference type="PANTHER" id="PTHR34819:SF3">
    <property type="entry name" value="CELL SURFACE PROTEIN"/>
    <property type="match status" value="1"/>
</dbReference>
<evidence type="ECO:0000256" key="4">
    <source>
        <dbReference type="SAM" id="MobiDB-lite"/>
    </source>
</evidence>
<evidence type="ECO:0000259" key="6">
    <source>
        <dbReference type="Pfam" id="PF01345"/>
    </source>
</evidence>
<dbReference type="RefSeq" id="WP_015029429.1">
    <property type="nucleotide sequence ID" value="NC_018748.1"/>
</dbReference>
<keyword evidence="10" id="KW-1185">Reference proteome</keyword>
<accession>A0ABM5N339</accession>
<dbReference type="Pfam" id="PF17210">
    <property type="entry name" value="SdrD_B"/>
    <property type="match status" value="3"/>
</dbReference>
<dbReference type="Pfam" id="PF13585">
    <property type="entry name" value="CHU_C"/>
    <property type="match status" value="1"/>
</dbReference>
<feature type="region of interest" description="Disordered" evidence="4">
    <location>
        <begin position="3332"/>
        <end position="3375"/>
    </location>
</feature>
<dbReference type="NCBIfam" id="TIGR04131">
    <property type="entry name" value="Bac_Flav_CTERM"/>
    <property type="match status" value="1"/>
</dbReference>
<feature type="compositionally biased region" description="Polar residues" evidence="4">
    <location>
        <begin position="3332"/>
        <end position="3356"/>
    </location>
</feature>
<reference evidence="9 10" key="1">
    <citation type="submission" date="2011-07" db="EMBL/GenBank/DDBJ databases">
        <title>The complete genome of chromosome of Emticicia oligotrophica DSM 17448.</title>
        <authorList>
            <consortium name="US DOE Joint Genome Institute (JGI-PGF)"/>
            <person name="Lucas S."/>
            <person name="Han J."/>
            <person name="Lapidus A."/>
            <person name="Bruce D."/>
            <person name="Goodwin L."/>
            <person name="Pitluck S."/>
            <person name="Peters L."/>
            <person name="Kyrpides N."/>
            <person name="Mavromatis K."/>
            <person name="Ivanova N."/>
            <person name="Ovchinnikova G."/>
            <person name="Teshima H."/>
            <person name="Detter J.C."/>
            <person name="Tapia R."/>
            <person name="Han C."/>
            <person name="Land M."/>
            <person name="Hauser L."/>
            <person name="Markowitz V."/>
            <person name="Cheng J.-F."/>
            <person name="Hugenholtz P."/>
            <person name="Woyke T."/>
            <person name="Wu D."/>
            <person name="Tindall B."/>
            <person name="Pomrenke H."/>
            <person name="Brambilla E."/>
            <person name="Klenk H.-P."/>
            <person name="Eisen J.A."/>
        </authorList>
    </citation>
    <scope>NUCLEOTIDE SEQUENCE [LARGE SCALE GENOMIC DNA]</scope>
    <source>
        <strain evidence="9 10">DSM 17448</strain>
    </source>
</reference>
<evidence type="ECO:0000256" key="1">
    <source>
        <dbReference type="ARBA" id="ARBA00004613"/>
    </source>
</evidence>
<dbReference type="Pfam" id="PF01345">
    <property type="entry name" value="DUF11"/>
    <property type="match status" value="4"/>
</dbReference>
<sequence>MKYNFTKRAIQAQLKWNGLNKSNTGTKVFAFVQKIVRMINLLFKSKSSQSREEISKQIETNKGDEYIFSENSLQEYFSYTYHLPKSKNNTKIVTELVQNQEFIMQNLSFNNSSSTKMYCLGSQFDAKLNQWIPSLTPISTASDDCKQNPFFKGFATLIFLVLFNIIGVSAQTIDLSLSQTISKSLPTVGESIKYTLWLKNAGPTTASSIVVQDNFPIYGAVLNSHTGGLNFTYNALSGVGKWSVASLAAGDSTKLEINATVTQQGVFFNLAEVFSTANGQTDFDSTPNNSKLNEDDIASTCFSVPLYWYPGEEYTVSIPAPFRYGTNIKWFNGSTQITSGSTVAVVNQDSSLTIKRPGVFSFTTNVSNCPALGCCSIQVVEGPYGSIGDYVFTDSNADGIQNISDTPLSGIKVYLLNSLGVKLDSTITNAQGKYLFDSLLTNTYKIKFAIPTGKEVTIKGAGSDKTKDNDSNPDGTTDAISINTSLGINDIGRNNTTIDAGFKASYGSIGDFIWNDSNNNGLQDTGEAGVSGIIIELYAADNVGLPLGSPMKTDTTDANGKYLFDNLQAGVYVVKVVTSSIPANLQLSSKQDIGANDTIDSDFNPTTGLSDKIVIDIISTKNVLYIDGALFSNLGSIGDFVWKDTNNNGLQDIGELGVKGVKVDLYTADINGNPSSLINTTTTNSDGYYLFTNLPKGNYLVRIIASTLPANCQISTKPNAGDDTKDSDFNPTTGYSSKISIDPSVAELKDNSTIDAAIYTPAVCSELIVSTSNSDICSGDTTYIKGTVSGGGNIKWYLVPTGGTAIATVNNGTNYAVFPTTTTVYYAEYTNVPEGCLNTRQPVVVTVNTRPATPSCICALDICNNTTINLNNYIVNGATTPGGSFEWHVNANPNSPLVSTPTAVGAGSYYLFEKSGAGCYSNPTVLKIVAKSCDKQIDLSLIKSVDNTTPNVGDIISFVIKVTNAGPEIATDVEVMDELPTGLQFVSSAFFTNNAGVLTTSISNIAKNQTITLTYLAKVIGSAAMTNFAQVSKATEKDIDSTPGNGKTTDEDDDDKVIITPKGVVEFANLSLEKFVSNTTPAQGEQIKYTVQITNNGPSNATNVEVTDIVPAGLQVVSATGGDAISTVSNTVVAKFNQIGVGQTVSFQIVTKITATSGTIKNWVQVTKSDQKDPNSTPNNGIDKNEDDDDDVDISIKVAICNPTTPLIACANPYICAGESVSIEAIGCNGTVIWSDGKTGNAITVNPTSTTTYTAQCQLYENCISGKSNPVQVVVNVISAPLITSNSTTNQICNGGNITLTANNCTGTIKWSTGATTPAITVSPSTTTSYTATCTKGTCVSGKSNIITVTVGTTTTPPTIVASSTSICAGQSVTLTASNCNGTILWSNGATTSSITVTPTNTSSYSAVCKVGQCTSNASNNITVNVGITPTPTIIASKSTICAGESVLLTASNCNGTILWSNGATASNITVTPTNTSSYSAVCKVGQCTSNASNNVTVNVGVAPTPTITASKDAICAGESVILTASNCNGTILWSNGATTSNITITPTNTTTYEVTCTLSNCSGKASKTITTTPKPETPIVTCGKEKICPGESLTFTAHGCQGTVIWSNGASGSTMVVAPTVTTTYTAICTINGCSSNPSKDAVITVSLPTPPTITSTADSVCAGDSVVLSVTNCDGSILWNTGSTSGTISTSPTVPTTYTVKCIVGICESSASKTIYIGGQTPTVPQIFANKTSVCGNETAIIIATGCSNGVVLWSNGATGSTITVPIGTYTAICKTSCGSSINSNPVTIQATTINPPVITSSTTSLCEPGQVTLTATGCIGTVVWSNTNTGTSISVNVASTTTFSAACMTVNCDSGKSNDITITVGKPNKLTISSDKTTVCAGDMVVLTATSCEGSTVWSNGLTGTTITVTPSNTTDYTAVCKVSQGGCTSELSNKITITVTSQPDSPVITCSASRICKGDTLTLNALGCSGTIFWSNGQTSSIINVNPSETTIYTATCKVGSCESAPSAAATITVGNPVPPIVTCKNTQICGGGSTQIEASGCIGTVKWSDGQIGAVITVSPTTLTSYWAICDAGRCQSDKSNVITVQVTGAGLTKPNTKDLVNICPYTTVDLTTGVTSPASSQGGIFVFRTGSTYGSPAVITPSAVGTGTYYVFEKSGNGCYSTGAKINVNITDCQSSVNCATNPATAKAGKDTTLCLKEDYFNLTGQIGGSATSAKWTTDGKGTFDNSLSLNTKYNFSSEDIVKGSVKFTLTTNDPDDNGSCVAATSSFIVSINSVTTIPTIISNKSPNICFGDSVVLTTTSIGSYKWSNGLTTQSITVKTPGRYSLKSINNAGCASLSSNEIVVKLSDAIVSPTVTALTKNICPSTTASLINAITSQPQTTGGIFEFHTGSNPGSPIIPNASAVSTGQYYAFEKSSIGCYSLSAPITVSIDQCNITTDTSKVDVSVEIVGSRSELNIGDPVSYTIKVTNNSTVKTATNINVVNVLPKGLTITSSTPGFTAFGSDSLLSIIGSLPAGTSKIYTYEAKTTKAGKIINTAKITKLDQVEQILSNNISQWTVECKTCQEVCIGTALSADTTRQSNGSYNITFKVLLETCGNVKLEGVKVTENLASMFPLPTTYTIIQKPAAGLGSKLQTNDSFNGSTDINLTIPEGSIVEVGKIDTIKFVINVVPNGKEGPFLTNAYVEGIGNTSFGIPQVASDYSNNGKVVVKESAEPTAVRFYKSPSIGLAKSLSDTTKKSNGSYDITYKLLVKNNGSLLLNNVVLRDTLTKVFKAPATFTVVATPSKNAASNLLLNSAFNGSTDTRLTLPGSTLAVGQTDTLKFTVNLKPDTLKTFANTAVVSGTGTLTSGTTETVTDLSNTGLNPDAPGTNPTNLNIDTKDSSLTEAPCIGVALYVKDTIRQADNSYNIIYKAIIKNCGNIILNNIQVCDTLSKTFTSPAVAKLVGKPTVNLGSLLKVDTAYNGISQTCMLLSTSQLVPNKIDTLTWIVNVNLNNNKGPFRNTVIVTAKTPSGKNISDTSNSGIDPNPVGNTPTVINFNNLPGAIIGISKSVSNPILVEGTSNTYDVTFTFKVKNYGKVAFTGVQVQDNLSVVFGDSVKIDSVKVTASEGFTANTHYTGRGSLINLLVDSLSTLAVNTEKSITLFIRLTNSSSKSTYENYALAIGQYPDNKFVDDLSNTGINPDPDNNGDPRNNSIGTPVIIGGSGGPILNTTLGIAKSAKVDSLKNADGSYNVAYTIIVKNYSTKTFTNVQLSDSLGKVFADSAEFVVVGKPILNKGSQLKVDSTFNGRTITTMLIAENSSLAAGASDTLSFNLRLLSSKKGDATYSNSVTGSANDGTSDLKDISQSGLNPDPDGDNNPGNNNQPTDITIKGETAISDTTNRGVIPQAFSPNGDGKNDLFIIKGINGNANAKAEISIYNRWGQLIYQNSDFGQVEGWNGESNTGIIIGGKGAGVPDGTYFIHVQADGFWENKPQIKYITIVR</sequence>
<name>A0ABM5N339_EMTOG</name>
<dbReference type="PANTHER" id="PTHR34819">
    <property type="entry name" value="LARGE CYSTEINE-RICH PERIPLASMIC PROTEIN OMCB"/>
    <property type="match status" value="1"/>
</dbReference>
<feature type="domain" description="SD-repeat containing protein B" evidence="7">
    <location>
        <begin position="386"/>
        <end position="502"/>
    </location>
</feature>
<dbReference type="Gene3D" id="2.60.40.3080">
    <property type="match status" value="2"/>
</dbReference>
<feature type="compositionally biased region" description="Low complexity" evidence="4">
    <location>
        <begin position="3188"/>
        <end position="3200"/>
    </location>
</feature>
<feature type="domain" description="SD-repeat containing protein B" evidence="7">
    <location>
        <begin position="636"/>
        <end position="757"/>
    </location>
</feature>
<organism evidence="9 10">
    <name type="scientific">Emticicia oligotrophica (strain DSM 17448 / CIP 109782 / MTCC 6937 / GPTSA100-15)</name>
    <dbReference type="NCBI Taxonomy" id="929562"/>
    <lineage>
        <taxon>Bacteria</taxon>
        <taxon>Pseudomonadati</taxon>
        <taxon>Bacteroidota</taxon>
        <taxon>Cytophagia</taxon>
        <taxon>Cytophagales</taxon>
        <taxon>Leadbetterellaceae</taxon>
        <taxon>Emticicia</taxon>
    </lineage>
</organism>
<feature type="domain" description="SD-repeat containing protein B" evidence="7">
    <location>
        <begin position="508"/>
        <end position="618"/>
    </location>
</feature>
<dbReference type="EMBL" id="CP002961">
    <property type="protein sequence ID" value="AFK03733.1"/>
    <property type="molecule type" value="Genomic_DNA"/>
</dbReference>
<feature type="domain" description="Ig-like" evidence="8">
    <location>
        <begin position="771"/>
        <end position="848"/>
    </location>
</feature>
<protein>
    <submittedName>
        <fullName evidence="9">Conserved repeat domain protein</fullName>
    </submittedName>
</protein>
<evidence type="ECO:0000259" key="7">
    <source>
        <dbReference type="Pfam" id="PF17210"/>
    </source>
</evidence>
<dbReference type="InterPro" id="IPR001434">
    <property type="entry name" value="OmcB-like_DUF11"/>
</dbReference>
<keyword evidence="3" id="KW-0732">Signal</keyword>
<feature type="region of interest" description="Disordered" evidence="4">
    <location>
        <begin position="1167"/>
        <end position="1189"/>
    </location>
</feature>
<feature type="region of interest" description="Disordered" evidence="4">
    <location>
        <begin position="3183"/>
        <end position="3202"/>
    </location>
</feature>